<feature type="compositionally biased region" description="Polar residues" evidence="5">
    <location>
        <begin position="556"/>
        <end position="567"/>
    </location>
</feature>
<feature type="domain" description="Lactate/malate dehydrogenase C-terminal" evidence="7">
    <location>
        <begin position="181"/>
        <end position="348"/>
    </location>
</feature>
<evidence type="ECO:0000256" key="4">
    <source>
        <dbReference type="ARBA" id="ARBA00023027"/>
    </source>
</evidence>
<dbReference type="GO" id="GO:0006108">
    <property type="term" value="P:malate metabolic process"/>
    <property type="evidence" value="ECO:0007669"/>
    <property type="project" value="InterPro"/>
</dbReference>
<dbReference type="FunFam" id="3.40.50.720:FF:000010">
    <property type="entry name" value="Malate dehydrogenase"/>
    <property type="match status" value="1"/>
</dbReference>
<dbReference type="Pfam" id="PF07004">
    <property type="entry name" value="SHIPPO-rpt"/>
    <property type="match status" value="1"/>
</dbReference>
<feature type="compositionally biased region" description="Basic and acidic residues" evidence="5">
    <location>
        <begin position="575"/>
        <end position="585"/>
    </location>
</feature>
<dbReference type="SUPFAM" id="SSF56327">
    <property type="entry name" value="LDH C-terminal domain-like"/>
    <property type="match status" value="1"/>
</dbReference>
<evidence type="ECO:0000256" key="2">
    <source>
        <dbReference type="ARBA" id="ARBA00012995"/>
    </source>
</evidence>
<organism evidence="8 9">
    <name type="scientific">Stylonychia lemnae</name>
    <name type="common">Ciliate</name>
    <dbReference type="NCBI Taxonomy" id="5949"/>
    <lineage>
        <taxon>Eukaryota</taxon>
        <taxon>Sar</taxon>
        <taxon>Alveolata</taxon>
        <taxon>Ciliophora</taxon>
        <taxon>Intramacronucleata</taxon>
        <taxon>Spirotrichea</taxon>
        <taxon>Stichotrichia</taxon>
        <taxon>Sporadotrichida</taxon>
        <taxon>Oxytrichidae</taxon>
        <taxon>Stylonychinae</taxon>
        <taxon>Stylonychia</taxon>
    </lineage>
</organism>
<evidence type="ECO:0000256" key="1">
    <source>
        <dbReference type="ARBA" id="ARBA00009613"/>
    </source>
</evidence>
<dbReference type="PANTHER" id="PTHR23382">
    <property type="entry name" value="MALATE DEHYDROGENASE"/>
    <property type="match status" value="1"/>
</dbReference>
<reference evidence="8 9" key="1">
    <citation type="submission" date="2014-06" db="EMBL/GenBank/DDBJ databases">
        <authorList>
            <person name="Swart Estienne"/>
        </authorList>
    </citation>
    <scope>NUCLEOTIDE SEQUENCE [LARGE SCALE GENOMIC DNA]</scope>
    <source>
        <strain evidence="8 9">130c</strain>
    </source>
</reference>
<dbReference type="Proteomes" id="UP000039865">
    <property type="component" value="Unassembled WGS sequence"/>
</dbReference>
<dbReference type="InterPro" id="IPR022383">
    <property type="entry name" value="Lactate/malate_DH_C"/>
</dbReference>
<keyword evidence="3" id="KW-0560">Oxidoreductase</keyword>
<dbReference type="NCBIfam" id="NF003916">
    <property type="entry name" value="PRK05442.1"/>
    <property type="match status" value="1"/>
</dbReference>
<dbReference type="InterPro" id="IPR036291">
    <property type="entry name" value="NAD(P)-bd_dom_sf"/>
</dbReference>
<name>A0A078AHB7_STYLE</name>
<dbReference type="InterPro" id="IPR010945">
    <property type="entry name" value="Malate_DH_type2"/>
</dbReference>
<feature type="compositionally biased region" description="Polar residues" evidence="5">
    <location>
        <begin position="629"/>
        <end position="638"/>
    </location>
</feature>
<feature type="domain" description="Lactate/malate dehydrogenase N-terminal" evidence="6">
    <location>
        <begin position="31"/>
        <end position="177"/>
    </location>
</feature>
<sequence>MLSKVFKQLNKTQLTSVASRSMATHSDKPKRIVVTGAAGQISYSVLFRLASGAFLGPNQRVILHLLDLPNMEEVLKGVQAELHDCAFPLLDDVVITSNQAVAFKDVDYAYLVGAKPRGPGMERGDLLKDNGKIFVDTGKAINDNASRDCKVIVVGNPANTNCLIAQHYAKDIPRENFTAMTRLDHNRALTQLALKTGSRVTDIKNLVVWGNHSPTMYPDIRNTTVNGKKATELVDSNWIETEFTPRVQQRGAEIIKLRKLSSAASAGNAAIDHMRDWVNGSDEMQSISFYSDGKTYGVPEGLIFSFPVTTKNGKYEVIKGLNLDDEVSRTRIKKTTDELLSERQAVEHLLKMQDLFSYNKQLAGTPGPGQYYDTQNITTNQSTLTSTKLFENRPNMLPGVSIGKKKQCLSLYCAQNCCSIFNTARSHLTQDILDGEILVKNESAAKLRNVGPGAYDVSQVKGQSFNIRTSDAFHQIYKETFRRHASNSRNPTQDRSLSSNRNDQKHSESTSYNKTKELINSFFRKDKIESPPRKPIINHYRQASKSSIKDLKSKETLTNSIKKNQGNYAHRVSKKQNDDSPDSRVKLSTISPIGSIKSKNKQLSQSPYVNNRDQQKFQTSLKKPPLSKLTRNNNQTQIVSDFRTQYSQNHEYQDRYDQSKMIKRETSLETKNQNKSQRISIFEVNQDHNDNNKTKKQNKQKPKPKVQQQSLTKYEINSQNINDLTFDNEKNSSSKQSAFLLNKNKLSKFLQISDNQEEIKASTETSSVNYAQIIMNNLNHKKNKNTQRIVLPLYAEFETNLRNDQIESSYYDSCNIPNDDSYTSSAAINSQFREPDIIDEHSQERRINPTDIRETFIVNRNDKNKFNSSSSFITSISQPMRHQ</sequence>
<dbReference type="AlphaFoldDB" id="A0A078AHB7"/>
<dbReference type="NCBIfam" id="TIGR01759">
    <property type="entry name" value="MalateDH-SF1"/>
    <property type="match status" value="1"/>
</dbReference>
<dbReference type="InterPro" id="IPR015955">
    <property type="entry name" value="Lactate_DH/Glyco_Ohase_4_C"/>
</dbReference>
<evidence type="ECO:0000256" key="3">
    <source>
        <dbReference type="ARBA" id="ARBA00023002"/>
    </source>
</evidence>
<dbReference type="InterPro" id="IPR001252">
    <property type="entry name" value="Malate_DH_AS"/>
</dbReference>
<dbReference type="Gene3D" id="3.90.110.10">
    <property type="entry name" value="Lactate dehydrogenase/glycoside hydrolase, family 4, C-terminal"/>
    <property type="match status" value="1"/>
</dbReference>
<dbReference type="PROSITE" id="PS00068">
    <property type="entry name" value="MDH"/>
    <property type="match status" value="1"/>
</dbReference>
<dbReference type="EC" id="1.1.1.37" evidence="2"/>
<evidence type="ECO:0000313" key="8">
    <source>
        <dbReference type="EMBL" id="CDW81236.1"/>
    </source>
</evidence>
<dbReference type="InParanoid" id="A0A078AHB7"/>
<dbReference type="EMBL" id="CCKQ01009727">
    <property type="protein sequence ID" value="CDW81236.1"/>
    <property type="molecule type" value="Genomic_DNA"/>
</dbReference>
<dbReference type="CDD" id="cd01338">
    <property type="entry name" value="MDH_chloroplast-like"/>
    <property type="match status" value="1"/>
</dbReference>
<feature type="region of interest" description="Disordered" evidence="5">
    <location>
        <begin position="481"/>
        <end position="638"/>
    </location>
</feature>
<dbReference type="Gene3D" id="3.40.50.720">
    <property type="entry name" value="NAD(P)-binding Rossmann-like Domain"/>
    <property type="match status" value="1"/>
</dbReference>
<feature type="compositionally biased region" description="Basic and acidic residues" evidence="5">
    <location>
        <begin position="523"/>
        <end position="532"/>
    </location>
</feature>
<evidence type="ECO:0000256" key="5">
    <source>
        <dbReference type="SAM" id="MobiDB-lite"/>
    </source>
</evidence>
<feature type="compositionally biased region" description="Basic residues" evidence="5">
    <location>
        <begin position="694"/>
        <end position="704"/>
    </location>
</feature>
<dbReference type="InterPro" id="IPR010736">
    <property type="entry name" value="SHIPPO-rpt"/>
</dbReference>
<dbReference type="OrthoDB" id="4069699at2759"/>
<evidence type="ECO:0000259" key="6">
    <source>
        <dbReference type="Pfam" id="PF00056"/>
    </source>
</evidence>
<keyword evidence="9" id="KW-1185">Reference proteome</keyword>
<evidence type="ECO:0000313" key="9">
    <source>
        <dbReference type="Proteomes" id="UP000039865"/>
    </source>
</evidence>
<feature type="compositionally biased region" description="Polar residues" evidence="5">
    <location>
        <begin position="487"/>
        <end position="501"/>
    </location>
</feature>
<feature type="compositionally biased region" description="Polar residues" evidence="5">
    <location>
        <begin position="669"/>
        <end position="679"/>
    </location>
</feature>
<dbReference type="Pfam" id="PF02866">
    <property type="entry name" value="Ldh_1_C"/>
    <property type="match status" value="1"/>
</dbReference>
<comment type="similarity">
    <text evidence="1">Belongs to the LDH/MDH superfamily. MDH type 2 family.</text>
</comment>
<dbReference type="SUPFAM" id="SSF51735">
    <property type="entry name" value="NAD(P)-binding Rossmann-fold domains"/>
    <property type="match status" value="1"/>
</dbReference>
<dbReference type="HAMAP" id="MF_01517">
    <property type="entry name" value="Malate_dehydrog_2"/>
    <property type="match status" value="1"/>
</dbReference>
<evidence type="ECO:0000259" key="7">
    <source>
        <dbReference type="Pfam" id="PF02866"/>
    </source>
</evidence>
<proteinExistence type="inferred from homology"/>
<dbReference type="FunFam" id="3.90.110.10:FF:000002">
    <property type="entry name" value="Malate dehydrogenase"/>
    <property type="match status" value="1"/>
</dbReference>
<protein>
    <recommendedName>
        <fullName evidence="2">malate dehydrogenase</fullName>
        <ecNumber evidence="2">1.1.1.37</ecNumber>
    </recommendedName>
</protein>
<feature type="compositionally biased region" description="Polar residues" evidence="5">
    <location>
        <begin position="601"/>
        <end position="621"/>
    </location>
</feature>
<feature type="region of interest" description="Disordered" evidence="5">
    <location>
        <begin position="667"/>
        <end position="710"/>
    </location>
</feature>
<accession>A0A078AHB7</accession>
<keyword evidence="4" id="KW-0520">NAD</keyword>
<gene>
    <name evidence="8" type="primary">Contig5733.g6130</name>
    <name evidence="8" type="ORF">STYLEM_10249</name>
</gene>
<dbReference type="GO" id="GO:0030060">
    <property type="term" value="F:L-malate dehydrogenase (NAD+) activity"/>
    <property type="evidence" value="ECO:0007669"/>
    <property type="project" value="UniProtKB-EC"/>
</dbReference>
<dbReference type="Pfam" id="PF00056">
    <property type="entry name" value="Ldh_1_N"/>
    <property type="match status" value="1"/>
</dbReference>
<dbReference type="InterPro" id="IPR001236">
    <property type="entry name" value="Lactate/malate_DH_N"/>
</dbReference>